<dbReference type="Pfam" id="PF13927">
    <property type="entry name" value="Ig_3"/>
    <property type="match status" value="1"/>
</dbReference>
<keyword evidence="2" id="KW-1015">Disulfide bond</keyword>
<dbReference type="InterPro" id="IPR050958">
    <property type="entry name" value="Cell_Adh-Cytoskel_Orgn"/>
</dbReference>
<dbReference type="InterPro" id="IPR007110">
    <property type="entry name" value="Ig-like_dom"/>
</dbReference>
<dbReference type="InterPro" id="IPR013098">
    <property type="entry name" value="Ig_I-set"/>
</dbReference>
<dbReference type="InterPro" id="IPR036179">
    <property type="entry name" value="Ig-like_dom_sf"/>
</dbReference>
<dbReference type="SMART" id="SM00409">
    <property type="entry name" value="IG"/>
    <property type="match status" value="2"/>
</dbReference>
<dbReference type="PROSITE" id="PS50835">
    <property type="entry name" value="IG_LIKE"/>
    <property type="match status" value="3"/>
</dbReference>
<evidence type="ECO:0000256" key="2">
    <source>
        <dbReference type="ARBA" id="ARBA00023157"/>
    </source>
</evidence>
<dbReference type="InterPro" id="IPR003599">
    <property type="entry name" value="Ig_sub"/>
</dbReference>
<dbReference type="OrthoDB" id="6412111at2759"/>
<dbReference type="GO" id="GO:0007156">
    <property type="term" value="P:homophilic cell adhesion via plasma membrane adhesion molecules"/>
    <property type="evidence" value="ECO:0007669"/>
    <property type="project" value="TreeGrafter"/>
</dbReference>
<sequence>MFREVYLFLLTTSAICQEYDYYTDEDQEEYLDDDTESNYDQLHKNPQFLSSPLNIKVNVGGTINLPCKVDQLGPLVISWMKAGSHGENPKYFASGKFIFKREDSRISLEDNGDSGSSLIITLAKPEDAGEYICETSSLPPARLRHQVSMIVVPQVSILKPDDSIIHAKSGDEVPLICSGMGDPPPTYRWFRESMKMPDGRDEIEGSNGSGSLGRDSVEVLIIHQPEVTVEESYIRTDESIKLELSCIVHAYPTPTVSWLKNNKPINSETINTSQKSTREYFLIFNDFSKDKEGNYTCMASNHMGSDSATVSVVHLSF</sequence>
<evidence type="ECO:0000256" key="3">
    <source>
        <dbReference type="ARBA" id="ARBA00023319"/>
    </source>
</evidence>
<feature type="domain" description="Ig-like" evidence="4">
    <location>
        <begin position="46"/>
        <end position="148"/>
    </location>
</feature>
<dbReference type="InterPro" id="IPR013783">
    <property type="entry name" value="Ig-like_fold"/>
</dbReference>
<name>A0A7R8CHV9_LEPSM</name>
<dbReference type="EMBL" id="HG994589">
    <property type="protein sequence ID" value="CAF2794912.1"/>
    <property type="molecule type" value="Genomic_DNA"/>
</dbReference>
<dbReference type="Pfam" id="PF07679">
    <property type="entry name" value="I-set"/>
    <property type="match status" value="1"/>
</dbReference>
<accession>A0A7R8CHV9</accession>
<protein>
    <submittedName>
        <fullName evidence="5">(salmon louse) hypothetical protein</fullName>
    </submittedName>
</protein>
<evidence type="ECO:0000259" key="4">
    <source>
        <dbReference type="PROSITE" id="PS50835"/>
    </source>
</evidence>
<evidence type="ECO:0000313" key="5">
    <source>
        <dbReference type="EMBL" id="CAF2794912.1"/>
    </source>
</evidence>
<dbReference type="PANTHER" id="PTHR45080">
    <property type="entry name" value="CONTACTIN 5"/>
    <property type="match status" value="1"/>
</dbReference>
<dbReference type="AlphaFoldDB" id="A0A7R8CHV9"/>
<keyword evidence="1" id="KW-0732">Signal</keyword>
<evidence type="ECO:0000313" key="6">
    <source>
        <dbReference type="Proteomes" id="UP000675881"/>
    </source>
</evidence>
<evidence type="ECO:0000256" key="1">
    <source>
        <dbReference type="ARBA" id="ARBA00022729"/>
    </source>
</evidence>
<dbReference type="Gene3D" id="2.60.40.10">
    <property type="entry name" value="Immunoglobulins"/>
    <property type="match status" value="3"/>
</dbReference>
<dbReference type="PANTHER" id="PTHR45080:SF8">
    <property type="entry name" value="IG-LIKE DOMAIN-CONTAINING PROTEIN"/>
    <property type="match status" value="1"/>
</dbReference>
<feature type="domain" description="Ig-like" evidence="4">
    <location>
        <begin position="225"/>
        <end position="311"/>
    </location>
</feature>
<dbReference type="SUPFAM" id="SSF48726">
    <property type="entry name" value="Immunoglobulin"/>
    <property type="match status" value="2"/>
</dbReference>
<reference evidence="5" key="1">
    <citation type="submission" date="2021-02" db="EMBL/GenBank/DDBJ databases">
        <authorList>
            <person name="Bekaert M."/>
        </authorList>
    </citation>
    <scope>NUCLEOTIDE SEQUENCE</scope>
    <source>
        <strain evidence="5">IoA-00</strain>
    </source>
</reference>
<gene>
    <name evidence="5" type="ORF">LSAA_2257</name>
</gene>
<organism evidence="5 6">
    <name type="scientific">Lepeophtheirus salmonis</name>
    <name type="common">Salmon louse</name>
    <name type="synonym">Caligus salmonis</name>
    <dbReference type="NCBI Taxonomy" id="72036"/>
    <lineage>
        <taxon>Eukaryota</taxon>
        <taxon>Metazoa</taxon>
        <taxon>Ecdysozoa</taxon>
        <taxon>Arthropoda</taxon>
        <taxon>Crustacea</taxon>
        <taxon>Multicrustacea</taxon>
        <taxon>Hexanauplia</taxon>
        <taxon>Copepoda</taxon>
        <taxon>Siphonostomatoida</taxon>
        <taxon>Caligidae</taxon>
        <taxon>Lepeophtheirus</taxon>
    </lineage>
</organism>
<keyword evidence="6" id="KW-1185">Reference proteome</keyword>
<keyword evidence="3" id="KW-0393">Immunoglobulin domain</keyword>
<dbReference type="CDD" id="cd00096">
    <property type="entry name" value="Ig"/>
    <property type="match status" value="1"/>
</dbReference>
<proteinExistence type="predicted"/>
<feature type="domain" description="Ig-like" evidence="4">
    <location>
        <begin position="153"/>
        <end position="193"/>
    </location>
</feature>
<dbReference type="GO" id="GO:0005886">
    <property type="term" value="C:plasma membrane"/>
    <property type="evidence" value="ECO:0007669"/>
    <property type="project" value="TreeGrafter"/>
</dbReference>
<dbReference type="InterPro" id="IPR003598">
    <property type="entry name" value="Ig_sub2"/>
</dbReference>
<dbReference type="FunFam" id="2.60.40.10:FF:000032">
    <property type="entry name" value="palladin isoform X1"/>
    <property type="match status" value="1"/>
</dbReference>
<dbReference type="SMART" id="SM00408">
    <property type="entry name" value="IGc2"/>
    <property type="match status" value="2"/>
</dbReference>
<dbReference type="Proteomes" id="UP000675881">
    <property type="component" value="Chromosome 10"/>
</dbReference>